<sequence>MMRTPTLVMDLSAVEEAYRRFTAVMPSIAVHYAMKCNPHGEVLATLLSLGCRFEIASAPELDRLRTLGVDPSTVLYSNPVKPGTHIRAAYAAGVRCFAFDSLEEATKLGALAPGSNATVRLNAGATRSGVPSEGKFGVDPDTAVRLLVQARSLGLRPFGVAFHVGSQMLLPQAWQPPLVAVRHMMQRLADKGIFLQMVDLGGGFPARYGVTPPPLESYAAVIERGLAALPYPVRAVVEPGRAIAAEAGTLTATVIGTAFRGGKRWIHLDVGAFNGLMESLETGNELRFPVSDSRGSAIRDRFTLTGPTCDSQDTILFDVELSADLSTGDLVHIGTTGAYTTVYASTFNGFEMPTVRCVSGSRPVGAAID</sequence>
<dbReference type="PANTHER" id="PTHR11482">
    <property type="entry name" value="ARGININE/DIAMINOPIMELATE/ORNITHINE DECARBOXYLASE"/>
    <property type="match status" value="1"/>
</dbReference>
<dbReference type="PRINTS" id="PR01182">
    <property type="entry name" value="ORNDCRBXLASE"/>
</dbReference>
<name>A0ABP9SER6_9ACTN</name>
<dbReference type="InterPro" id="IPR009006">
    <property type="entry name" value="Ala_racemase/Decarboxylase_C"/>
</dbReference>
<dbReference type="InterPro" id="IPR000183">
    <property type="entry name" value="Orn/DAP/Arg_de-COase"/>
</dbReference>
<reference evidence="11" key="1">
    <citation type="journal article" date="2019" name="Int. J. Syst. Evol. Microbiol.">
        <title>The Global Catalogue of Microorganisms (GCM) 10K type strain sequencing project: providing services to taxonomists for standard genome sequencing and annotation.</title>
        <authorList>
            <consortium name="The Broad Institute Genomics Platform"/>
            <consortium name="The Broad Institute Genome Sequencing Center for Infectious Disease"/>
            <person name="Wu L."/>
            <person name="Ma J."/>
        </authorList>
    </citation>
    <scope>NUCLEOTIDE SEQUENCE [LARGE SCALE GENOMIC DNA]</scope>
    <source>
        <strain evidence="11">JCM 18304</strain>
    </source>
</reference>
<dbReference type="CDD" id="cd00622">
    <property type="entry name" value="PLPDE_III_ODC"/>
    <property type="match status" value="1"/>
</dbReference>
<evidence type="ECO:0000256" key="2">
    <source>
        <dbReference type="ARBA" id="ARBA00008872"/>
    </source>
</evidence>
<evidence type="ECO:0000256" key="8">
    <source>
        <dbReference type="ARBA" id="ARBA00049127"/>
    </source>
</evidence>
<evidence type="ECO:0000256" key="6">
    <source>
        <dbReference type="ARBA" id="ARBA00034115"/>
    </source>
</evidence>
<dbReference type="InterPro" id="IPR022644">
    <property type="entry name" value="De-COase2_N"/>
</dbReference>
<evidence type="ECO:0000256" key="1">
    <source>
        <dbReference type="ARBA" id="ARBA00001933"/>
    </source>
</evidence>
<dbReference type="SUPFAM" id="SSF51419">
    <property type="entry name" value="PLP-binding barrel"/>
    <property type="match status" value="1"/>
</dbReference>
<comment type="similarity">
    <text evidence="2">Belongs to the Orn/Lys/Arg decarboxylase class-II family.</text>
</comment>
<dbReference type="Gene3D" id="2.40.37.10">
    <property type="entry name" value="Lyase, Ornithine Decarboxylase, Chain A, domain 1"/>
    <property type="match status" value="1"/>
</dbReference>
<evidence type="ECO:0000313" key="11">
    <source>
        <dbReference type="Proteomes" id="UP001501570"/>
    </source>
</evidence>
<dbReference type="InterPro" id="IPR022653">
    <property type="entry name" value="De-COase2_pyr-phos_BS"/>
</dbReference>
<dbReference type="Pfam" id="PF02784">
    <property type="entry name" value="Orn_Arg_deC_N"/>
    <property type="match status" value="1"/>
</dbReference>
<evidence type="ECO:0000256" key="5">
    <source>
        <dbReference type="ARBA" id="ARBA00023239"/>
    </source>
</evidence>
<comment type="cofactor">
    <cofactor evidence="1">
        <name>pyridoxal 5'-phosphate</name>
        <dbReference type="ChEBI" id="CHEBI:597326"/>
    </cofactor>
</comment>
<keyword evidence="11" id="KW-1185">Reference proteome</keyword>
<evidence type="ECO:0000256" key="7">
    <source>
        <dbReference type="ARBA" id="ARBA00034138"/>
    </source>
</evidence>
<feature type="domain" description="Orn/DAP/Arg decarboxylase 2 N-terminal" evidence="9">
    <location>
        <begin position="12"/>
        <end position="245"/>
    </location>
</feature>
<organism evidence="10 11">
    <name type="scientific">Rugosimonospora acidiphila</name>
    <dbReference type="NCBI Taxonomy" id="556531"/>
    <lineage>
        <taxon>Bacteria</taxon>
        <taxon>Bacillati</taxon>
        <taxon>Actinomycetota</taxon>
        <taxon>Actinomycetes</taxon>
        <taxon>Micromonosporales</taxon>
        <taxon>Micromonosporaceae</taxon>
        <taxon>Rugosimonospora</taxon>
    </lineage>
</organism>
<evidence type="ECO:0000259" key="9">
    <source>
        <dbReference type="Pfam" id="PF02784"/>
    </source>
</evidence>
<dbReference type="Gene3D" id="3.20.20.10">
    <property type="entry name" value="Alanine racemase"/>
    <property type="match status" value="1"/>
</dbReference>
<accession>A0ABP9SER6</accession>
<dbReference type="InterPro" id="IPR002433">
    <property type="entry name" value="Orn_de-COase"/>
</dbReference>
<keyword evidence="5" id="KW-0456">Lyase</keyword>
<proteinExistence type="inferred from homology"/>
<dbReference type="PROSITE" id="PS00878">
    <property type="entry name" value="ODR_DC_2_1"/>
    <property type="match status" value="1"/>
</dbReference>
<dbReference type="EC" id="4.1.1.17" evidence="7"/>
<comment type="caution">
    <text evidence="10">The sequence shown here is derived from an EMBL/GenBank/DDBJ whole genome shotgun (WGS) entry which is preliminary data.</text>
</comment>
<dbReference type="InterPro" id="IPR029066">
    <property type="entry name" value="PLP-binding_barrel"/>
</dbReference>
<evidence type="ECO:0000313" key="10">
    <source>
        <dbReference type="EMBL" id="GAA5194272.1"/>
    </source>
</evidence>
<dbReference type="PRINTS" id="PR01179">
    <property type="entry name" value="ODADCRBXLASE"/>
</dbReference>
<comment type="pathway">
    <text evidence="6">Amine and polyamine biosynthesis; putrescine biosynthesis via L-ornithine pathway; putrescine from L-ornithine: step 1/1.</text>
</comment>
<comment type="catalytic activity">
    <reaction evidence="8">
        <text>L-ornithine + H(+) = putrescine + CO2</text>
        <dbReference type="Rhea" id="RHEA:22964"/>
        <dbReference type="ChEBI" id="CHEBI:15378"/>
        <dbReference type="ChEBI" id="CHEBI:16526"/>
        <dbReference type="ChEBI" id="CHEBI:46911"/>
        <dbReference type="ChEBI" id="CHEBI:326268"/>
        <dbReference type="EC" id="4.1.1.17"/>
    </reaction>
</comment>
<dbReference type="EMBL" id="BAABJQ010000021">
    <property type="protein sequence ID" value="GAA5194272.1"/>
    <property type="molecule type" value="Genomic_DNA"/>
</dbReference>
<evidence type="ECO:0000256" key="4">
    <source>
        <dbReference type="ARBA" id="ARBA00022898"/>
    </source>
</evidence>
<protein>
    <recommendedName>
        <fullName evidence="7">ornithine decarboxylase</fullName>
        <ecNumber evidence="7">4.1.1.17</ecNumber>
    </recommendedName>
</protein>
<evidence type="ECO:0000256" key="3">
    <source>
        <dbReference type="ARBA" id="ARBA00022793"/>
    </source>
</evidence>
<dbReference type="SUPFAM" id="SSF50621">
    <property type="entry name" value="Alanine racemase C-terminal domain-like"/>
    <property type="match status" value="1"/>
</dbReference>
<keyword evidence="3" id="KW-0210">Decarboxylase</keyword>
<dbReference type="Proteomes" id="UP001501570">
    <property type="component" value="Unassembled WGS sequence"/>
</dbReference>
<dbReference type="PANTHER" id="PTHR11482:SF6">
    <property type="entry name" value="ORNITHINE DECARBOXYLASE 1-RELATED"/>
    <property type="match status" value="1"/>
</dbReference>
<gene>
    <name evidence="10" type="ORF">GCM10023322_58230</name>
</gene>
<keyword evidence="4" id="KW-0663">Pyridoxal phosphate</keyword>